<gene>
    <name evidence="1" type="ORF">XAC3562_750049</name>
</gene>
<dbReference type="AlphaFoldDB" id="A0A0U5BWP9"/>
<sequence>MQFDKDGLIIPTKETAAVIMKLLLDQRLISEITAIMYDVPNGHRVDAVE</sequence>
<evidence type="ECO:0000313" key="2">
    <source>
        <dbReference type="Proteomes" id="UP000052230"/>
    </source>
</evidence>
<organism evidence="1 2">
    <name type="scientific">Xanthomonas citri pv. citri</name>
    <dbReference type="NCBI Taxonomy" id="611301"/>
    <lineage>
        <taxon>Bacteria</taxon>
        <taxon>Pseudomonadati</taxon>
        <taxon>Pseudomonadota</taxon>
        <taxon>Gammaproteobacteria</taxon>
        <taxon>Lysobacterales</taxon>
        <taxon>Lysobacteraceae</taxon>
        <taxon>Xanthomonas</taxon>
    </lineage>
</organism>
<accession>A0A0U5BWP9</accession>
<evidence type="ECO:0000313" key="1">
    <source>
        <dbReference type="EMBL" id="CEG17985.1"/>
    </source>
</evidence>
<proteinExistence type="predicted"/>
<name>A0A0U5BWP9_XANCI</name>
<comment type="caution">
    <text evidence="1">The sequence shown here is derived from an EMBL/GenBank/DDBJ whole genome shotgun (WGS) entry which is preliminary data.</text>
</comment>
<protein>
    <submittedName>
        <fullName evidence="1">Uncharacterized protein</fullName>
    </submittedName>
</protein>
<dbReference type="Proteomes" id="UP000052230">
    <property type="component" value="Unassembled WGS sequence"/>
</dbReference>
<dbReference type="RefSeq" id="WP_234344753.1">
    <property type="nucleotide sequence ID" value="NZ_LN647795.1"/>
</dbReference>
<reference evidence="1 2" key="1">
    <citation type="submission" date="2014-09" db="EMBL/GenBank/DDBJ databases">
        <authorList>
            <person name="Regsiter A."/>
        </authorList>
    </citation>
    <scope>NUCLEOTIDE SEQUENCE [LARGE SCALE GENOMIC DNA]</scope>
</reference>
<dbReference type="EMBL" id="CCXZ01000172">
    <property type="protein sequence ID" value="CEG17985.1"/>
    <property type="molecule type" value="Genomic_DNA"/>
</dbReference>
<keyword evidence="2" id="KW-1185">Reference proteome</keyword>